<accession>A0A437MNC7</accession>
<evidence type="ECO:0000256" key="5">
    <source>
        <dbReference type="ARBA" id="ARBA00022475"/>
    </source>
</evidence>
<keyword evidence="7 9" id="KW-1133">Transmembrane helix</keyword>
<feature type="domain" description="ABC transmembrane type-1" evidence="11">
    <location>
        <begin position="74"/>
        <end position="265"/>
    </location>
</feature>
<sequence>MRARNIWPHVWLVLGVLIFSFPIYITLIGSTHDASTIGRGDVPLLPGPHALENYAQAWGSGGGRYMGTPAVQMLANSLAMALLIAAGKIVISLLSAFAVVFFRFPGRMICFWAIFITLMLPVEVRIIPTFEVMVNLSLVNTMAGLVIPLIASATATLLFRQFFMTIPPEFVEAAKIDGAGPMRFFKDVVLPLSITNIAALFVILFIYGWNQYLWPLLIINDRGLETIIVGLTKMIGGGDSQNEWNVIMATAVMALLPPVGVVLLMQRWFIKGLVETEK</sequence>
<dbReference type="CDD" id="cd06261">
    <property type="entry name" value="TM_PBP2"/>
    <property type="match status" value="1"/>
</dbReference>
<proteinExistence type="inferred from homology"/>
<dbReference type="SUPFAM" id="SSF161098">
    <property type="entry name" value="MetI-like"/>
    <property type="match status" value="1"/>
</dbReference>
<keyword evidence="5 10" id="KW-1003">Cell membrane</keyword>
<comment type="function">
    <text evidence="10">Part of the ABC transporter complex UgpBAEC involved in sn-glycerol-3-phosphate (G3P) import. Probably responsible for the translocation of the substrate across the membrane.</text>
</comment>
<dbReference type="InterPro" id="IPR035906">
    <property type="entry name" value="MetI-like_sf"/>
</dbReference>
<dbReference type="RefSeq" id="WP_127785867.1">
    <property type="nucleotide sequence ID" value="NZ_SACL01000001.1"/>
</dbReference>
<comment type="subunit">
    <text evidence="2 10">The complex is composed of two ATP-binding proteins (UgpC), two transmembrane proteins (UgpA and UgpE) and a solute-binding protein (UgpB).</text>
</comment>
<dbReference type="GO" id="GO:0005886">
    <property type="term" value="C:plasma membrane"/>
    <property type="evidence" value="ECO:0007669"/>
    <property type="project" value="UniProtKB-SubCell"/>
</dbReference>
<dbReference type="Pfam" id="PF00528">
    <property type="entry name" value="BPD_transp_1"/>
    <property type="match status" value="1"/>
</dbReference>
<evidence type="ECO:0000256" key="10">
    <source>
        <dbReference type="RuleBase" id="RU363056"/>
    </source>
</evidence>
<dbReference type="Gene3D" id="1.10.3720.10">
    <property type="entry name" value="MetI-like"/>
    <property type="match status" value="1"/>
</dbReference>
<evidence type="ECO:0000313" key="13">
    <source>
        <dbReference type="Proteomes" id="UP000282957"/>
    </source>
</evidence>
<dbReference type="AlphaFoldDB" id="A0A437MNC7"/>
<protein>
    <recommendedName>
        <fullName evidence="3 10">sn-glycerol-3-phosphate transport system permease protein UgpE</fullName>
    </recommendedName>
</protein>
<reference evidence="12 13" key="1">
    <citation type="submission" date="2019-01" db="EMBL/GenBank/DDBJ databases">
        <authorList>
            <person name="Chen W.-M."/>
        </authorList>
    </citation>
    <scope>NUCLEOTIDE SEQUENCE [LARGE SCALE GENOMIC DNA]</scope>
    <source>
        <strain evidence="12 13">CCP-6</strain>
    </source>
</reference>
<dbReference type="PROSITE" id="PS50928">
    <property type="entry name" value="ABC_TM1"/>
    <property type="match status" value="1"/>
</dbReference>
<dbReference type="PANTHER" id="PTHR43744:SF8">
    <property type="entry name" value="SN-GLYCEROL-3-PHOSPHATE TRANSPORT SYSTEM PERMEASE PROTEIN UGPE"/>
    <property type="match status" value="1"/>
</dbReference>
<evidence type="ECO:0000256" key="3">
    <source>
        <dbReference type="ARBA" id="ARBA00020515"/>
    </source>
</evidence>
<feature type="transmembrane region" description="Helical" evidence="9">
    <location>
        <begin position="139"/>
        <end position="159"/>
    </location>
</feature>
<evidence type="ECO:0000259" key="11">
    <source>
        <dbReference type="PROSITE" id="PS50928"/>
    </source>
</evidence>
<evidence type="ECO:0000313" key="12">
    <source>
        <dbReference type="EMBL" id="RVT99146.1"/>
    </source>
</evidence>
<feature type="transmembrane region" description="Helical" evidence="9">
    <location>
        <begin position="109"/>
        <end position="127"/>
    </location>
</feature>
<evidence type="ECO:0000256" key="6">
    <source>
        <dbReference type="ARBA" id="ARBA00022692"/>
    </source>
</evidence>
<keyword evidence="13" id="KW-1185">Reference proteome</keyword>
<comment type="similarity">
    <text evidence="9">Belongs to the binding-protein-dependent transport system permease family.</text>
</comment>
<dbReference type="PANTHER" id="PTHR43744">
    <property type="entry name" value="ABC TRANSPORTER PERMEASE PROTEIN MG189-RELATED-RELATED"/>
    <property type="match status" value="1"/>
</dbReference>
<organism evidence="12 13">
    <name type="scientific">Rhodovarius crocodyli</name>
    <dbReference type="NCBI Taxonomy" id="1979269"/>
    <lineage>
        <taxon>Bacteria</taxon>
        <taxon>Pseudomonadati</taxon>
        <taxon>Pseudomonadota</taxon>
        <taxon>Alphaproteobacteria</taxon>
        <taxon>Acetobacterales</taxon>
        <taxon>Roseomonadaceae</taxon>
        <taxon>Rhodovarius</taxon>
    </lineage>
</organism>
<evidence type="ECO:0000256" key="2">
    <source>
        <dbReference type="ARBA" id="ARBA00011557"/>
    </source>
</evidence>
<dbReference type="NCBIfam" id="NF008210">
    <property type="entry name" value="PRK10973.1"/>
    <property type="match status" value="1"/>
</dbReference>
<gene>
    <name evidence="10 12" type="primary">ugpE</name>
    <name evidence="12" type="ORF">EOD42_03310</name>
</gene>
<feature type="transmembrane region" description="Helical" evidence="9">
    <location>
        <begin position="78"/>
        <end position="102"/>
    </location>
</feature>
<comment type="caution">
    <text evidence="12">The sequence shown here is derived from an EMBL/GenBank/DDBJ whole genome shotgun (WGS) entry which is preliminary data.</text>
</comment>
<keyword evidence="4 9" id="KW-0813">Transport</keyword>
<keyword evidence="6 9" id="KW-0812">Transmembrane</keyword>
<evidence type="ECO:0000256" key="4">
    <source>
        <dbReference type="ARBA" id="ARBA00022448"/>
    </source>
</evidence>
<feature type="transmembrane region" description="Helical" evidence="9">
    <location>
        <begin position="188"/>
        <end position="209"/>
    </location>
</feature>
<name>A0A437MNC7_9PROT</name>
<dbReference type="OrthoDB" id="9815445at2"/>
<dbReference type="InterPro" id="IPR000515">
    <property type="entry name" value="MetI-like"/>
</dbReference>
<comment type="subcellular location">
    <subcellularLocation>
        <location evidence="10">Cell inner membrane</location>
        <topology evidence="10">Multi-pass membrane protein</topology>
    </subcellularLocation>
    <subcellularLocation>
        <location evidence="1 9">Cell membrane</location>
        <topology evidence="1 9">Multi-pass membrane protein</topology>
    </subcellularLocation>
</comment>
<feature type="transmembrane region" description="Helical" evidence="9">
    <location>
        <begin position="244"/>
        <end position="265"/>
    </location>
</feature>
<evidence type="ECO:0000256" key="1">
    <source>
        <dbReference type="ARBA" id="ARBA00004651"/>
    </source>
</evidence>
<evidence type="ECO:0000256" key="9">
    <source>
        <dbReference type="RuleBase" id="RU363032"/>
    </source>
</evidence>
<dbReference type="GO" id="GO:0055085">
    <property type="term" value="P:transmembrane transport"/>
    <property type="evidence" value="ECO:0007669"/>
    <property type="project" value="InterPro"/>
</dbReference>
<evidence type="ECO:0000256" key="8">
    <source>
        <dbReference type="ARBA" id="ARBA00023136"/>
    </source>
</evidence>
<dbReference type="EMBL" id="SACL01000001">
    <property type="protein sequence ID" value="RVT99146.1"/>
    <property type="molecule type" value="Genomic_DNA"/>
</dbReference>
<feature type="transmembrane region" description="Helical" evidence="9">
    <location>
        <begin position="7"/>
        <end position="25"/>
    </location>
</feature>
<keyword evidence="8 9" id="KW-0472">Membrane</keyword>
<keyword evidence="10" id="KW-0997">Cell inner membrane</keyword>
<evidence type="ECO:0000256" key="7">
    <source>
        <dbReference type="ARBA" id="ARBA00022989"/>
    </source>
</evidence>
<dbReference type="Proteomes" id="UP000282957">
    <property type="component" value="Unassembled WGS sequence"/>
</dbReference>